<evidence type="ECO:0000313" key="3">
    <source>
        <dbReference type="Proteomes" id="UP000280434"/>
    </source>
</evidence>
<keyword evidence="1" id="KW-0812">Transmembrane</keyword>
<dbReference type="AlphaFoldDB" id="A0A494XT17"/>
<comment type="caution">
    <text evidence="2">The sequence shown here is derived from an EMBL/GenBank/DDBJ whole genome shotgun (WGS) entry which is preliminary data.</text>
</comment>
<dbReference type="OrthoDB" id="9135618at2"/>
<dbReference type="EMBL" id="RBZV01000001">
    <property type="protein sequence ID" value="RKP52791.1"/>
    <property type="molecule type" value="Genomic_DNA"/>
</dbReference>
<reference evidence="2 3" key="1">
    <citation type="submission" date="2018-10" db="EMBL/GenBank/DDBJ databases">
        <title>Paraburkholderia sp. 7MK8-2, isolated from soil.</title>
        <authorList>
            <person name="Gao Z.-H."/>
            <person name="Qiu L.-H."/>
        </authorList>
    </citation>
    <scope>NUCLEOTIDE SEQUENCE [LARGE SCALE GENOMIC DNA]</scope>
    <source>
        <strain evidence="2 3">7MK8-2</strain>
    </source>
</reference>
<proteinExistence type="predicted"/>
<evidence type="ECO:0008006" key="4">
    <source>
        <dbReference type="Google" id="ProtNLM"/>
    </source>
</evidence>
<dbReference type="Proteomes" id="UP000280434">
    <property type="component" value="Unassembled WGS sequence"/>
</dbReference>
<keyword evidence="1" id="KW-1133">Transmembrane helix</keyword>
<protein>
    <recommendedName>
        <fullName evidence="4">Hemolysin XhlA</fullName>
    </recommendedName>
</protein>
<name>A0A494XT17_9BURK</name>
<sequence length="65" mass="7115">MEIRLNQLEKLTADIRERTARVEAGLAYVATKQDVASVESTLLKWFVATAIALTSLAFAAAKLVH</sequence>
<accession>A0A494XT17</accession>
<evidence type="ECO:0000313" key="2">
    <source>
        <dbReference type="EMBL" id="RKP52791.1"/>
    </source>
</evidence>
<feature type="transmembrane region" description="Helical" evidence="1">
    <location>
        <begin position="45"/>
        <end position="64"/>
    </location>
</feature>
<keyword evidence="3" id="KW-1185">Reference proteome</keyword>
<gene>
    <name evidence="2" type="ORF">D7S89_01160</name>
</gene>
<evidence type="ECO:0000256" key="1">
    <source>
        <dbReference type="SAM" id="Phobius"/>
    </source>
</evidence>
<organism evidence="2 3">
    <name type="scientific">Trinickia fusca</name>
    <dbReference type="NCBI Taxonomy" id="2419777"/>
    <lineage>
        <taxon>Bacteria</taxon>
        <taxon>Pseudomonadati</taxon>
        <taxon>Pseudomonadota</taxon>
        <taxon>Betaproteobacteria</taxon>
        <taxon>Burkholderiales</taxon>
        <taxon>Burkholderiaceae</taxon>
        <taxon>Trinickia</taxon>
    </lineage>
</organism>
<keyword evidence="1" id="KW-0472">Membrane</keyword>